<feature type="domain" description="AB hydrolase-1" evidence="1">
    <location>
        <begin position="18"/>
        <end position="247"/>
    </location>
</feature>
<dbReference type="PRINTS" id="PR00111">
    <property type="entry name" value="ABHYDROLASE"/>
</dbReference>
<dbReference type="PANTHER" id="PTHR43798:SF33">
    <property type="entry name" value="HYDROLASE, PUTATIVE (AFU_ORTHOLOGUE AFUA_2G14860)-RELATED"/>
    <property type="match status" value="1"/>
</dbReference>
<dbReference type="AlphaFoldDB" id="A0A0P6VMF3"/>
<keyword evidence="3" id="KW-1185">Reference proteome</keyword>
<dbReference type="RefSeq" id="WP_054360037.1">
    <property type="nucleotide sequence ID" value="NZ_LJYW01000001.1"/>
</dbReference>
<dbReference type="InterPro" id="IPR029058">
    <property type="entry name" value="AB_hydrolase_fold"/>
</dbReference>
<dbReference type="InterPro" id="IPR000073">
    <property type="entry name" value="AB_hydrolase_1"/>
</dbReference>
<dbReference type="SUPFAM" id="SSF53474">
    <property type="entry name" value="alpha/beta-Hydrolases"/>
    <property type="match status" value="1"/>
</dbReference>
<dbReference type="Pfam" id="PF12697">
    <property type="entry name" value="Abhydrolase_6"/>
    <property type="match status" value="1"/>
</dbReference>
<reference evidence="2 3" key="1">
    <citation type="submission" date="2015-09" db="EMBL/GenBank/DDBJ databases">
        <authorList>
            <person name="Jackson K.R."/>
            <person name="Lunt B.L."/>
            <person name="Fisher J.N.B."/>
            <person name="Gardner A.V."/>
            <person name="Bailey M.E."/>
            <person name="Deus L.M."/>
            <person name="Earl A.S."/>
            <person name="Gibby P.D."/>
            <person name="Hartmann K.A."/>
            <person name="Liu J.E."/>
            <person name="Manci A.M."/>
            <person name="Nielsen D.A."/>
            <person name="Solomon M.B."/>
            <person name="Breakwell D.P."/>
            <person name="Burnett S.H."/>
            <person name="Grose J.H."/>
        </authorList>
    </citation>
    <scope>NUCLEOTIDE SEQUENCE [LARGE SCALE GENOMIC DNA]</scope>
    <source>
        <strain evidence="2 3">16</strain>
    </source>
</reference>
<dbReference type="Gene3D" id="3.40.50.1820">
    <property type="entry name" value="alpha/beta hydrolase"/>
    <property type="match status" value="1"/>
</dbReference>
<dbReference type="InterPro" id="IPR050266">
    <property type="entry name" value="AB_hydrolase_sf"/>
</dbReference>
<dbReference type="GO" id="GO:0016020">
    <property type="term" value="C:membrane"/>
    <property type="evidence" value="ECO:0007669"/>
    <property type="project" value="TreeGrafter"/>
</dbReference>
<dbReference type="PANTHER" id="PTHR43798">
    <property type="entry name" value="MONOACYLGLYCEROL LIPASE"/>
    <property type="match status" value="1"/>
</dbReference>
<gene>
    <name evidence="2" type="ORF">ABB55_18025</name>
</gene>
<proteinExistence type="predicted"/>
<reference evidence="2 3" key="2">
    <citation type="submission" date="2015-10" db="EMBL/GenBank/DDBJ databases">
        <title>Draft Genome Sequence of Prosthecomicrobium hirschii ATCC 27832.</title>
        <authorList>
            <person name="Daniel J."/>
            <person name="Givan S.A."/>
            <person name="Brun Y.V."/>
            <person name="Brown P.J."/>
        </authorList>
    </citation>
    <scope>NUCLEOTIDE SEQUENCE [LARGE SCALE GENOMIC DNA]</scope>
    <source>
        <strain evidence="2 3">16</strain>
    </source>
</reference>
<name>A0A0P6VMF3_9HYPH</name>
<dbReference type="Proteomes" id="UP000048984">
    <property type="component" value="Unassembled WGS sequence"/>
</dbReference>
<dbReference type="EMBL" id="LJYW01000001">
    <property type="protein sequence ID" value="KPL53872.1"/>
    <property type="molecule type" value="Genomic_DNA"/>
</dbReference>
<accession>A0A0P6VMF3</accession>
<protein>
    <submittedName>
        <fullName evidence="2">Dihydrolipoamide acetyltransferase</fullName>
    </submittedName>
</protein>
<comment type="caution">
    <text evidence="2">The sequence shown here is derived from an EMBL/GenBank/DDBJ whole genome shotgun (WGS) entry which is preliminary data.</text>
</comment>
<dbReference type="STRING" id="665126.ABB55_18025"/>
<evidence type="ECO:0000259" key="1">
    <source>
        <dbReference type="Pfam" id="PF12697"/>
    </source>
</evidence>
<evidence type="ECO:0000313" key="3">
    <source>
        <dbReference type="Proteomes" id="UP000048984"/>
    </source>
</evidence>
<keyword evidence="2" id="KW-0808">Transferase</keyword>
<organism evidence="2 3">
    <name type="scientific">Prosthecodimorpha hirschii</name>
    <dbReference type="NCBI Taxonomy" id="665126"/>
    <lineage>
        <taxon>Bacteria</taxon>
        <taxon>Pseudomonadati</taxon>
        <taxon>Pseudomonadota</taxon>
        <taxon>Alphaproteobacteria</taxon>
        <taxon>Hyphomicrobiales</taxon>
        <taxon>Ancalomicrobiaceae</taxon>
        <taxon>Prosthecodimorpha</taxon>
    </lineage>
</organism>
<evidence type="ECO:0000313" key="2">
    <source>
        <dbReference type="EMBL" id="KPL53872.1"/>
    </source>
</evidence>
<sequence>MSSILPHSARGPEGRTPIVFLHGFAGSRETWLGQQIALETRRRTIAFDLPGHGAALDWPEIGHAGISAKAVIASLSAMGIERFHLVGHSMGGATAVLVAMKLAEAERVASLTLLAPGGFGDEINQRLLRRFAVAVAEHEIHALLEQFFGYERPVPLEIARHMAAERRDPRVTAALARIVEAILDGERQKSFDLSLLGGLPHPVRLIWGNQDRVLPTRQSRRAPGTVGVHVFAGVGHMPHLEVPREVTRILVETCAAE</sequence>
<dbReference type="GO" id="GO:0016740">
    <property type="term" value="F:transferase activity"/>
    <property type="evidence" value="ECO:0007669"/>
    <property type="project" value="UniProtKB-KW"/>
</dbReference>